<dbReference type="EMBL" id="CP000934">
    <property type="protein sequence ID" value="ACE84893.1"/>
    <property type="molecule type" value="Genomic_DNA"/>
</dbReference>
<gene>
    <name evidence="1" type="ordered locus">CJA_2326</name>
</gene>
<sequence>MTNDQTLAGFIYHHTDTVKSTTPGITALQYS</sequence>
<dbReference type="KEGG" id="cja:CJA_2326"/>
<reference evidence="1 2" key="1">
    <citation type="journal article" date="2008" name="J. Bacteriol.">
        <title>Insights into plant cell wall degradation from the genome sequence of the soil bacterium Cellvibrio japonicus.</title>
        <authorList>
            <person name="Deboy R.T."/>
            <person name="Mongodin E.F."/>
            <person name="Fouts D.E."/>
            <person name="Tailford L.E."/>
            <person name="Khouri H."/>
            <person name="Emerson J.B."/>
            <person name="Mohamoud Y."/>
            <person name="Watkins K."/>
            <person name="Henrissat B."/>
            <person name="Gilbert H.J."/>
            <person name="Nelson K.E."/>
        </authorList>
    </citation>
    <scope>NUCLEOTIDE SEQUENCE [LARGE SCALE GENOMIC DNA]</scope>
    <source>
        <strain evidence="1 2">Ueda107</strain>
    </source>
</reference>
<name>B3PJW4_CELJU</name>
<proteinExistence type="predicted"/>
<dbReference type="Proteomes" id="UP000001036">
    <property type="component" value="Chromosome"/>
</dbReference>
<dbReference type="HOGENOM" id="CLU_3395732_0_0_6"/>
<accession>B3PJW4</accession>
<organism evidence="1 2">
    <name type="scientific">Cellvibrio japonicus (strain Ueda107)</name>
    <name type="common">Pseudomonas fluorescens subsp. cellulosa</name>
    <dbReference type="NCBI Taxonomy" id="498211"/>
    <lineage>
        <taxon>Bacteria</taxon>
        <taxon>Pseudomonadati</taxon>
        <taxon>Pseudomonadota</taxon>
        <taxon>Gammaproteobacteria</taxon>
        <taxon>Cellvibrionales</taxon>
        <taxon>Cellvibrionaceae</taxon>
        <taxon>Cellvibrio</taxon>
    </lineage>
</organism>
<dbReference type="AlphaFoldDB" id="B3PJW4"/>
<dbReference type="STRING" id="498211.CJA_2326"/>
<evidence type="ECO:0000313" key="2">
    <source>
        <dbReference type="Proteomes" id="UP000001036"/>
    </source>
</evidence>
<keyword evidence="2" id="KW-1185">Reference proteome</keyword>
<protein>
    <submittedName>
        <fullName evidence="1">Uncharacterized protein</fullName>
    </submittedName>
</protein>
<evidence type="ECO:0000313" key="1">
    <source>
        <dbReference type="EMBL" id="ACE84893.1"/>
    </source>
</evidence>